<gene>
    <name evidence="2" type="ORF">HBH39_13415</name>
</gene>
<name>A0A6G9QLF2_9GAMM</name>
<organism evidence="2 3">
    <name type="scientific">Shewanella aestuarii</name>
    <dbReference type="NCBI Taxonomy" id="1028752"/>
    <lineage>
        <taxon>Bacteria</taxon>
        <taxon>Pseudomonadati</taxon>
        <taxon>Pseudomonadota</taxon>
        <taxon>Gammaproteobacteria</taxon>
        <taxon>Alteromonadales</taxon>
        <taxon>Shewanellaceae</taxon>
        <taxon>Shewanella</taxon>
    </lineage>
</organism>
<sequence>MMSKAANNTANITLNDQGINTLSKFVSHTILWTEVYRITESDNGFLIHLGKQQNYLSKRGLSDEALSFIRNKMH</sequence>
<keyword evidence="3" id="KW-1185">Reference proteome</keyword>
<protein>
    <submittedName>
        <fullName evidence="2">YcxB family protein</fullName>
    </submittedName>
</protein>
<feature type="domain" description="YcxB-like C-terminal" evidence="1">
    <location>
        <begin position="14"/>
        <end position="72"/>
    </location>
</feature>
<evidence type="ECO:0000259" key="1">
    <source>
        <dbReference type="Pfam" id="PF14317"/>
    </source>
</evidence>
<dbReference type="Proteomes" id="UP000502608">
    <property type="component" value="Chromosome"/>
</dbReference>
<proteinExistence type="predicted"/>
<dbReference type="Pfam" id="PF14317">
    <property type="entry name" value="YcxB"/>
    <property type="match status" value="1"/>
</dbReference>
<evidence type="ECO:0000313" key="3">
    <source>
        <dbReference type="Proteomes" id="UP000502608"/>
    </source>
</evidence>
<dbReference type="EMBL" id="CP050313">
    <property type="protein sequence ID" value="QIR15366.1"/>
    <property type="molecule type" value="Genomic_DNA"/>
</dbReference>
<reference evidence="2 3" key="1">
    <citation type="submission" date="2020-03" db="EMBL/GenBank/DDBJ databases">
        <title>Complete genome sequence of Shewanella sp.</title>
        <authorList>
            <person name="Kim Y.-S."/>
            <person name="Kim S.-J."/>
            <person name="Jung H.-K."/>
            <person name="Kim K.-H."/>
        </authorList>
    </citation>
    <scope>NUCLEOTIDE SEQUENCE [LARGE SCALE GENOMIC DNA]</scope>
    <source>
        <strain evidence="2 3">PN3F2</strain>
    </source>
</reference>
<accession>A0A6G9QLF2</accession>
<dbReference type="RefSeq" id="WP_167679083.1">
    <property type="nucleotide sequence ID" value="NZ_CP050313.1"/>
</dbReference>
<evidence type="ECO:0000313" key="2">
    <source>
        <dbReference type="EMBL" id="QIR15366.1"/>
    </source>
</evidence>
<dbReference type="InterPro" id="IPR025588">
    <property type="entry name" value="YcxB-like_C"/>
</dbReference>
<dbReference type="KEGG" id="saes:HBH39_13415"/>
<dbReference type="AlphaFoldDB" id="A0A6G9QLF2"/>